<dbReference type="PANTHER" id="PTHR21386">
    <property type="entry name" value="INSCUTEABLE"/>
    <property type="match status" value="1"/>
</dbReference>
<dbReference type="GO" id="GO:0045179">
    <property type="term" value="C:apical cortex"/>
    <property type="evidence" value="ECO:0007669"/>
    <property type="project" value="TreeGrafter"/>
</dbReference>
<dbReference type="PANTHER" id="PTHR21386:SF0">
    <property type="entry name" value="PROTEIN INSCUTEABLE HOMOLOG"/>
    <property type="match status" value="1"/>
</dbReference>
<feature type="region of interest" description="Disordered" evidence="1">
    <location>
        <begin position="188"/>
        <end position="218"/>
    </location>
</feature>
<accession>A0AAV4W582</accession>
<dbReference type="Proteomes" id="UP001054837">
    <property type="component" value="Unassembled WGS sequence"/>
</dbReference>
<evidence type="ECO:0000313" key="3">
    <source>
        <dbReference type="EMBL" id="GIY77916.1"/>
    </source>
</evidence>
<dbReference type="GO" id="GO:0008356">
    <property type="term" value="P:asymmetric cell division"/>
    <property type="evidence" value="ECO:0007669"/>
    <property type="project" value="InterPro"/>
</dbReference>
<dbReference type="SUPFAM" id="SSF48371">
    <property type="entry name" value="ARM repeat"/>
    <property type="match status" value="1"/>
</dbReference>
<gene>
    <name evidence="3" type="primary">AVEN_226765_1</name>
    <name evidence="3" type="ORF">CDAR_572791</name>
</gene>
<evidence type="ECO:0000313" key="4">
    <source>
        <dbReference type="Proteomes" id="UP001054837"/>
    </source>
</evidence>
<feature type="region of interest" description="Disordered" evidence="1">
    <location>
        <begin position="126"/>
        <end position="152"/>
    </location>
</feature>
<organism evidence="3 4">
    <name type="scientific">Caerostris darwini</name>
    <dbReference type="NCBI Taxonomy" id="1538125"/>
    <lineage>
        <taxon>Eukaryota</taxon>
        <taxon>Metazoa</taxon>
        <taxon>Ecdysozoa</taxon>
        <taxon>Arthropoda</taxon>
        <taxon>Chelicerata</taxon>
        <taxon>Arachnida</taxon>
        <taxon>Araneae</taxon>
        <taxon>Araneomorphae</taxon>
        <taxon>Entelegynae</taxon>
        <taxon>Araneoidea</taxon>
        <taxon>Araneidae</taxon>
        <taxon>Caerostris</taxon>
    </lineage>
</organism>
<dbReference type="GO" id="GO:0045176">
    <property type="term" value="P:apical protein localization"/>
    <property type="evidence" value="ECO:0007669"/>
    <property type="project" value="TreeGrafter"/>
</dbReference>
<dbReference type="GO" id="GO:0009786">
    <property type="term" value="P:regulation of asymmetric cell division"/>
    <property type="evidence" value="ECO:0007669"/>
    <property type="project" value="TreeGrafter"/>
</dbReference>
<dbReference type="InterPro" id="IPR016024">
    <property type="entry name" value="ARM-type_fold"/>
</dbReference>
<dbReference type="AlphaFoldDB" id="A0AAV4W582"/>
<reference evidence="3 4" key="1">
    <citation type="submission" date="2021-06" db="EMBL/GenBank/DDBJ databases">
        <title>Caerostris darwini draft genome.</title>
        <authorList>
            <person name="Kono N."/>
            <person name="Arakawa K."/>
        </authorList>
    </citation>
    <scope>NUCLEOTIDE SEQUENCE [LARGE SCALE GENOMIC DNA]</scope>
</reference>
<comment type="caution">
    <text evidence="3">The sequence shown here is derived from an EMBL/GenBank/DDBJ whole genome shotgun (WGS) entry which is preliminary data.</text>
</comment>
<proteinExistence type="predicted"/>
<name>A0AAV4W582_9ARAC</name>
<sequence length="615" mass="68939">MFEWQKAGPGAWRSPIKKGAAPNNPHKQLLAQSVQCFSLAPHSDYTIFVIFFLSLVVLIFENIIMGQHGSCIQGNPDWSGPYEKSTSKVQETELYDQIRKLATMSSKTKDLQEFEYFLKNTVNPTCPQHGSHSLHRTNSKTSSTSSKNTTSSKYEELFHKESSCKDINFNEHQVDNKVPSIKPIITKNSSCKVHGHPKTQEYQPKPSPPCRVHGHHASQPKAKTAETESAFVHQERNHQPPAYQHPPQKQIVKLVPNFKTECEEFSDDDSTTASVFSCPEFLTSLILPSEEIETLDILASVGVQSAKEIIQRLEDRAESIVETFGVVLKHLEHGDWSTFCISTSRLCDDIKNVMRDYHLNNEVKDISSIKIKNHVTEALNKLTTHILSLNQTSIESNHNVLLPSFKVLGEALHEMMEFLISKELKVLIECLNPDTKNSSIRMATCALAEMSLSGALMSRLIVQAGAIIPLLNICKIRKCKYLRPLALRVLTVICSFQMALEEFEKISGFKIILTLLTEETEEKVVCETVGLLAQILKQWSENKCSIGTKIGQDLDNLIHCLTEAAKRALSPEMFLLSAACLATLSACNAKATKWLELHAQEMRLLASGNKHESYV</sequence>
<dbReference type="InterPro" id="IPR045789">
    <property type="entry name" value="Insc_C"/>
</dbReference>
<keyword evidence="4" id="KW-1185">Reference proteome</keyword>
<evidence type="ECO:0000259" key="2">
    <source>
        <dbReference type="Pfam" id="PF19427"/>
    </source>
</evidence>
<evidence type="ECO:0000256" key="1">
    <source>
        <dbReference type="SAM" id="MobiDB-lite"/>
    </source>
</evidence>
<feature type="compositionally biased region" description="Low complexity" evidence="1">
    <location>
        <begin position="139"/>
        <end position="152"/>
    </location>
</feature>
<dbReference type="GO" id="GO:0000132">
    <property type="term" value="P:establishment of mitotic spindle orientation"/>
    <property type="evidence" value="ECO:0007669"/>
    <property type="project" value="TreeGrafter"/>
</dbReference>
<dbReference type="Gene3D" id="1.25.10.10">
    <property type="entry name" value="Leucine-rich Repeat Variant"/>
    <property type="match status" value="1"/>
</dbReference>
<dbReference type="EMBL" id="BPLQ01014198">
    <property type="protein sequence ID" value="GIY77916.1"/>
    <property type="molecule type" value="Genomic_DNA"/>
</dbReference>
<feature type="domain" description="Protein inscuteable homologue C-terminal" evidence="2">
    <location>
        <begin position="323"/>
        <end position="605"/>
    </location>
</feature>
<dbReference type="Pfam" id="PF19427">
    <property type="entry name" value="Insc_C"/>
    <property type="match status" value="1"/>
</dbReference>
<dbReference type="InterPro" id="IPR011989">
    <property type="entry name" value="ARM-like"/>
</dbReference>
<dbReference type="GO" id="GO:0008093">
    <property type="term" value="F:cytoskeletal anchor activity"/>
    <property type="evidence" value="ECO:0007669"/>
    <property type="project" value="TreeGrafter"/>
</dbReference>
<dbReference type="InterPro" id="IPR039921">
    <property type="entry name" value="Inscuteable"/>
</dbReference>
<protein>
    <recommendedName>
        <fullName evidence="2">Protein inscuteable homologue C-terminal domain-containing protein</fullName>
    </recommendedName>
</protein>